<evidence type="ECO:0000259" key="1">
    <source>
        <dbReference type="Pfam" id="PF01683"/>
    </source>
</evidence>
<keyword evidence="2" id="KW-1185">Reference proteome</keyword>
<feature type="domain" description="EB" evidence="1">
    <location>
        <begin position="19"/>
        <end position="52"/>
    </location>
</feature>
<dbReference type="InterPro" id="IPR006149">
    <property type="entry name" value="EB_dom"/>
</dbReference>
<sequence>MQSKLFHNFFLNISYLEKLVGSKCLFDEECYGVNTVCRDSRCTCPTNFEEFNMGDGKTVCRLAPSRIGDACQKDCKPPYSVGMASVSAGVVALSMENALFVMAHWGQQCEEDTNCVDPFTSCVAGTCQCTAGTHRDANRNKCYAVCPDGMHPHQTCRRLSSSMTLTCWRMQQLRTAVLLF</sequence>
<accession>A0A915CSW6</accession>
<name>A0A915CSW6_9BILA</name>
<proteinExistence type="predicted"/>
<evidence type="ECO:0000313" key="3">
    <source>
        <dbReference type="WBParaSite" id="jg11781"/>
    </source>
</evidence>
<feature type="domain" description="EB" evidence="1">
    <location>
        <begin position="101"/>
        <end position="142"/>
    </location>
</feature>
<dbReference type="Pfam" id="PF01683">
    <property type="entry name" value="EB"/>
    <property type="match status" value="2"/>
</dbReference>
<dbReference type="Proteomes" id="UP000887574">
    <property type="component" value="Unplaced"/>
</dbReference>
<organism evidence="2 3">
    <name type="scientific">Ditylenchus dipsaci</name>
    <dbReference type="NCBI Taxonomy" id="166011"/>
    <lineage>
        <taxon>Eukaryota</taxon>
        <taxon>Metazoa</taxon>
        <taxon>Ecdysozoa</taxon>
        <taxon>Nematoda</taxon>
        <taxon>Chromadorea</taxon>
        <taxon>Rhabditida</taxon>
        <taxon>Tylenchina</taxon>
        <taxon>Tylenchomorpha</taxon>
        <taxon>Sphaerularioidea</taxon>
        <taxon>Anguinidae</taxon>
        <taxon>Anguininae</taxon>
        <taxon>Ditylenchus</taxon>
    </lineage>
</organism>
<evidence type="ECO:0000313" key="2">
    <source>
        <dbReference type="Proteomes" id="UP000887574"/>
    </source>
</evidence>
<protein>
    <submittedName>
        <fullName evidence="3">EB domain-containing protein</fullName>
    </submittedName>
</protein>
<reference evidence="3" key="1">
    <citation type="submission" date="2022-11" db="UniProtKB">
        <authorList>
            <consortium name="WormBaseParasite"/>
        </authorList>
    </citation>
    <scope>IDENTIFICATION</scope>
</reference>
<dbReference type="WBParaSite" id="jg11781">
    <property type="protein sequence ID" value="jg11781"/>
    <property type="gene ID" value="jg11781"/>
</dbReference>
<dbReference type="AlphaFoldDB" id="A0A915CSW6"/>